<dbReference type="Gene3D" id="3.80.10.10">
    <property type="entry name" value="Ribonuclease Inhibitor"/>
    <property type="match status" value="1"/>
</dbReference>
<gene>
    <name evidence="4" type="ORF">DILT_LOCUS17275</name>
</gene>
<evidence type="ECO:0000313" key="4">
    <source>
        <dbReference type="EMBL" id="VDN37269.1"/>
    </source>
</evidence>
<dbReference type="EMBL" id="UYRU01090564">
    <property type="protein sequence ID" value="VDN37269.1"/>
    <property type="molecule type" value="Genomic_DNA"/>
</dbReference>
<evidence type="ECO:0000313" key="5">
    <source>
        <dbReference type="Proteomes" id="UP000281553"/>
    </source>
</evidence>
<dbReference type="OrthoDB" id="283575at2759"/>
<proteinExistence type="predicted"/>
<accession>A0A3P7R8N7</accession>
<dbReference type="AlphaFoldDB" id="A0A3P7R8N7"/>
<feature type="non-terminal residue" evidence="4">
    <location>
        <position position="99"/>
    </location>
</feature>
<sequence length="99" mass="10914">MDHEFNFTAVKASANTRSKASQEITEADCALGQNPLHCDCNLRWLQHFFRTRFLDNGVAQCSTPKSMEFKSIFHAHPSNFTCPRLPSSAEAGGGGLRLG</sequence>
<evidence type="ECO:0000259" key="3">
    <source>
        <dbReference type="SMART" id="SM00082"/>
    </source>
</evidence>
<keyword evidence="2" id="KW-0732">Signal</keyword>
<dbReference type="InterPro" id="IPR032675">
    <property type="entry name" value="LRR_dom_sf"/>
</dbReference>
<protein>
    <recommendedName>
        <fullName evidence="3">LRRCT domain-containing protein</fullName>
    </recommendedName>
</protein>
<dbReference type="InterPro" id="IPR000483">
    <property type="entry name" value="Cys-rich_flank_reg_C"/>
</dbReference>
<keyword evidence="1" id="KW-0433">Leucine-rich repeat</keyword>
<dbReference type="SMART" id="SM00082">
    <property type="entry name" value="LRRCT"/>
    <property type="match status" value="1"/>
</dbReference>
<feature type="domain" description="LRRCT" evidence="3">
    <location>
        <begin position="34"/>
        <end position="83"/>
    </location>
</feature>
<evidence type="ECO:0000256" key="2">
    <source>
        <dbReference type="ARBA" id="ARBA00022729"/>
    </source>
</evidence>
<organism evidence="4 5">
    <name type="scientific">Dibothriocephalus latus</name>
    <name type="common">Fish tapeworm</name>
    <name type="synonym">Diphyllobothrium latum</name>
    <dbReference type="NCBI Taxonomy" id="60516"/>
    <lineage>
        <taxon>Eukaryota</taxon>
        <taxon>Metazoa</taxon>
        <taxon>Spiralia</taxon>
        <taxon>Lophotrochozoa</taxon>
        <taxon>Platyhelminthes</taxon>
        <taxon>Cestoda</taxon>
        <taxon>Eucestoda</taxon>
        <taxon>Diphyllobothriidea</taxon>
        <taxon>Diphyllobothriidae</taxon>
        <taxon>Dibothriocephalus</taxon>
    </lineage>
</organism>
<evidence type="ECO:0000256" key="1">
    <source>
        <dbReference type="ARBA" id="ARBA00022614"/>
    </source>
</evidence>
<reference evidence="4 5" key="1">
    <citation type="submission" date="2018-11" db="EMBL/GenBank/DDBJ databases">
        <authorList>
            <consortium name="Pathogen Informatics"/>
        </authorList>
    </citation>
    <scope>NUCLEOTIDE SEQUENCE [LARGE SCALE GENOMIC DNA]</scope>
</reference>
<dbReference type="Proteomes" id="UP000281553">
    <property type="component" value="Unassembled WGS sequence"/>
</dbReference>
<keyword evidence="5" id="KW-1185">Reference proteome</keyword>
<dbReference type="SUPFAM" id="SSF52058">
    <property type="entry name" value="L domain-like"/>
    <property type="match status" value="1"/>
</dbReference>
<name>A0A3P7R8N7_DIBLA</name>